<dbReference type="PROSITE" id="PS50190">
    <property type="entry name" value="SEC7"/>
    <property type="match status" value="1"/>
</dbReference>
<dbReference type="GO" id="GO:0016192">
    <property type="term" value="P:vesicle-mediated transport"/>
    <property type="evidence" value="ECO:0007669"/>
    <property type="project" value="UniProtKB-ARBA"/>
</dbReference>
<dbReference type="GeneID" id="63788936"/>
<feature type="domain" description="SEC7" evidence="2">
    <location>
        <begin position="560"/>
        <end position="748"/>
    </location>
</feature>
<feature type="region of interest" description="Disordered" evidence="1">
    <location>
        <begin position="1457"/>
        <end position="1494"/>
    </location>
</feature>
<proteinExistence type="predicted"/>
<evidence type="ECO:0000256" key="1">
    <source>
        <dbReference type="SAM" id="MobiDB-lite"/>
    </source>
</evidence>
<evidence type="ECO:0000313" key="4">
    <source>
        <dbReference type="Proteomes" id="UP000193685"/>
    </source>
</evidence>
<dbReference type="STRING" id="56484.A0A1Y2FCC8"/>
<feature type="region of interest" description="Disordered" evidence="1">
    <location>
        <begin position="243"/>
        <end position="292"/>
    </location>
</feature>
<feature type="compositionally biased region" description="Polar residues" evidence="1">
    <location>
        <begin position="1459"/>
        <end position="1468"/>
    </location>
</feature>
<dbReference type="GO" id="GO:0005794">
    <property type="term" value="C:Golgi apparatus"/>
    <property type="evidence" value="ECO:0007669"/>
    <property type="project" value="UniProtKB-ARBA"/>
</dbReference>
<protein>
    <recommendedName>
        <fullName evidence="2">SEC7 domain-containing protein</fullName>
    </recommendedName>
</protein>
<comment type="caution">
    <text evidence="3">The sequence shown here is derived from an EMBL/GenBank/DDBJ whole genome shotgun (WGS) entry which is preliminary data.</text>
</comment>
<evidence type="ECO:0000259" key="2">
    <source>
        <dbReference type="PROSITE" id="PS50190"/>
    </source>
</evidence>
<dbReference type="InterPro" id="IPR023394">
    <property type="entry name" value="Sec7_C_sf"/>
</dbReference>
<name>A0A1Y2FCC8_PROLT</name>
<dbReference type="Pfam" id="PF01369">
    <property type="entry name" value="Sec7"/>
    <property type="match status" value="1"/>
</dbReference>
<dbReference type="EMBL" id="MCFI01000011">
    <property type="protein sequence ID" value="ORY81572.1"/>
    <property type="molecule type" value="Genomic_DNA"/>
</dbReference>
<dbReference type="CDD" id="cd00171">
    <property type="entry name" value="Sec7"/>
    <property type="match status" value="1"/>
</dbReference>
<dbReference type="InterPro" id="IPR000904">
    <property type="entry name" value="Sec7_dom"/>
</dbReference>
<feature type="compositionally biased region" description="Basic and acidic residues" evidence="1">
    <location>
        <begin position="1482"/>
        <end position="1494"/>
    </location>
</feature>
<dbReference type="GO" id="GO:0032012">
    <property type="term" value="P:regulation of ARF protein signal transduction"/>
    <property type="evidence" value="ECO:0007669"/>
    <property type="project" value="InterPro"/>
</dbReference>
<dbReference type="GO" id="GO:0015031">
    <property type="term" value="P:protein transport"/>
    <property type="evidence" value="ECO:0007669"/>
    <property type="project" value="UniProtKB-ARBA"/>
</dbReference>
<accession>A0A1Y2FCC8</accession>
<dbReference type="Pfam" id="PF23325">
    <property type="entry name" value="TPR_28"/>
    <property type="match status" value="1"/>
</dbReference>
<dbReference type="InterPro" id="IPR016024">
    <property type="entry name" value="ARM-type_fold"/>
</dbReference>
<dbReference type="FunFam" id="1.10.1000.11:FF:000002">
    <property type="entry name" value="Cytohesin 1"/>
    <property type="match status" value="1"/>
</dbReference>
<dbReference type="Gene3D" id="1.10.1000.11">
    <property type="entry name" value="Arf Nucleotide-binding Site Opener,domain 2"/>
    <property type="match status" value="1"/>
</dbReference>
<dbReference type="SUPFAM" id="SSF48371">
    <property type="entry name" value="ARM repeat"/>
    <property type="match status" value="1"/>
</dbReference>
<dbReference type="RefSeq" id="XP_040724948.1">
    <property type="nucleotide sequence ID" value="XM_040872337.1"/>
</dbReference>
<gene>
    <name evidence="3" type="ORF">BCR37DRAFT_48410</name>
</gene>
<dbReference type="SUPFAM" id="SSF48425">
    <property type="entry name" value="Sec7 domain"/>
    <property type="match status" value="1"/>
</dbReference>
<dbReference type="InterPro" id="IPR032691">
    <property type="entry name" value="Mon2/Sec7/BIG1-like_HUS"/>
</dbReference>
<keyword evidence="4" id="KW-1185">Reference proteome</keyword>
<dbReference type="Proteomes" id="UP000193685">
    <property type="component" value="Unassembled WGS sequence"/>
</dbReference>
<sequence>MDNRDAAPVTSIPPVSLILNETISLVASMRKQTRWSTSSVAAILGGAIEANMDEEGSLATRWGLRGNRSTVSENPLLAGFSKLRQDLLKIEDINEYDMTALLHPFLAVIRSSAVTGSVTSLALNSVSKFFSYRIIHNRSKNLPRAMKLLSSAVTHCRFEASDSGQDEIVLLRILMLMQEMMSGIGGDLLDDESVCEMVETGLSMCCQMRLSEMLRRSAEMTMLKMVQVIFVRLKHIPVSEADSVWAPSPESQPGTPNGTSMRSPTKMQKPTVPRQSAEMAASEENKASQTSAQEADAVLVPYGIVTVRELLRVLISILDPADQRSTDSMRIMALRIIEVAFEVGGNAISERPVLRRLAVDDLCRHLFQLIRSDNHIVLQHSLRVISTLLHTMRVYLKLQQELFLNYVVACLVPRPDALKEAGIDPSVYEALPIAPKIKQLQSGRSTPVPVKERQKMGLEGGGRGADAREVMIECIGTLVRIPTFMVDLFVNYDCEQNLSDLCEDVVGFLCRNAFPDTAIWSTTNVPPLCLDALLGYISLIHSRLDLRARQVNPDLPDSTKLSQSRQRKELVLKASAKFNEKPKLGVAFLLESDLIDKDDATNSLAQFLFASSRINKEILGDYISRPDSIELLRAFVRLFDYRGKRLDEALRALLQRFRLPGESQQIARIVEEFAAVYFEVNKTVVKSADAAYVLAYAVIMLNTDQHNVQARKSRMTSVQFASNLRGTNDGENFPAEYLDAIYNDIKTNEIILAEEHDTSASFAYAWKELMEKVDTAGPLIVCETNQYDKAMFEATWRPLITTLTFVFTSATDDAVFSRLIGGLSQCASIAARYGLHDAMDQIIHALSRLTLFTSGKLPSTQRNLCVDVDGQSVTVSELGVAFGREFKAQLATVILFRICDGNERVIRDSWEALFDIFGALLINSLLPPTFSQLHRFMKISPIPLPPPPKSSRPMQRNQEASFFNSFASYLSSYASDEPPPPTSEELESTLCTYDCIKSCHLDKFADNLLSLSVQESEPLVKYLLRAAQERPKADNEPSDTATGNVDSKPVYRPKVLLCLETATALALRNDESVVAFGGLVINVLSAMLYQAAVNHSITNERILAYLLRLHQAQLTIGKVEVDGFLVQLNEMPEALITTHAVHIAYGLLECLKVPQHGDRLSRTSVFFDVLEKCHQNTNAASLLFEIARLLSAEVTSETFEPLVALLGNFADAGAVGQADERPSEVVRTASTSKRASQPAARPTKPTRVHKVEVERACKAIELVYQFRLDLPVLLESDRARSRDHLWRIMLGALQSQCLNPCREVKQAAFTYLQRTLLQLDLSGPTAPTSGVVFDELLVGLNDKLGRIPAGSLRPKVLEEGRVQASSLMCKVWLQHLSALQQRPAFDEQWLLVLKNLAQLMQSAGGTYFGEAVSESLKNVLLVMASTEILVPGSALHMRTQAELDAAGSDMLQALLKGSRPSTAASAQEQPLEAPLQPSENRAPSDEGRAHAQAV</sequence>
<dbReference type="PANTHER" id="PTHR10663:SF388">
    <property type="entry name" value="GOLGI-SPECIFIC BREFELDIN A-RESISTANCE GUANINE NUCLEOTIDE EXCHANGE FACTOR 1"/>
    <property type="match status" value="1"/>
</dbReference>
<dbReference type="InterPro" id="IPR056604">
    <property type="entry name" value="GBF1-like_TPR"/>
</dbReference>
<dbReference type="GO" id="GO:0005085">
    <property type="term" value="F:guanyl-nucleotide exchange factor activity"/>
    <property type="evidence" value="ECO:0007669"/>
    <property type="project" value="InterPro"/>
</dbReference>
<dbReference type="InterPro" id="IPR035999">
    <property type="entry name" value="Sec7_dom_sf"/>
</dbReference>
<dbReference type="Gene3D" id="1.10.220.20">
    <property type="match status" value="1"/>
</dbReference>
<organism evidence="3 4">
    <name type="scientific">Protomyces lactucae-debilis</name>
    <dbReference type="NCBI Taxonomy" id="2754530"/>
    <lineage>
        <taxon>Eukaryota</taxon>
        <taxon>Fungi</taxon>
        <taxon>Dikarya</taxon>
        <taxon>Ascomycota</taxon>
        <taxon>Taphrinomycotina</taxon>
        <taxon>Taphrinomycetes</taxon>
        <taxon>Taphrinales</taxon>
        <taxon>Protomycetaceae</taxon>
        <taxon>Protomyces</taxon>
    </lineage>
</organism>
<feature type="compositionally biased region" description="Polar residues" evidence="1">
    <location>
        <begin position="249"/>
        <end position="268"/>
    </location>
</feature>
<dbReference type="OrthoDB" id="10258608at2759"/>
<dbReference type="PANTHER" id="PTHR10663">
    <property type="entry name" value="GUANYL-NUCLEOTIDE EXCHANGE FACTOR"/>
    <property type="match status" value="1"/>
</dbReference>
<dbReference type="OMA" id="CRDIRHH"/>
<reference evidence="3 4" key="1">
    <citation type="submission" date="2016-07" db="EMBL/GenBank/DDBJ databases">
        <title>Pervasive Adenine N6-methylation of Active Genes in Fungi.</title>
        <authorList>
            <consortium name="DOE Joint Genome Institute"/>
            <person name="Mondo S.J."/>
            <person name="Dannebaum R.O."/>
            <person name="Kuo R.C."/>
            <person name="Labutti K."/>
            <person name="Haridas S."/>
            <person name="Kuo A."/>
            <person name="Salamov A."/>
            <person name="Ahrendt S.R."/>
            <person name="Lipzen A."/>
            <person name="Sullivan W."/>
            <person name="Andreopoulos W.B."/>
            <person name="Clum A."/>
            <person name="Lindquist E."/>
            <person name="Daum C."/>
            <person name="Ramamoorthy G.K."/>
            <person name="Gryganskyi A."/>
            <person name="Culley D."/>
            <person name="Magnuson J.K."/>
            <person name="James T.Y."/>
            <person name="O'Malley M.A."/>
            <person name="Stajich J.E."/>
            <person name="Spatafora J.W."/>
            <person name="Visel A."/>
            <person name="Grigoriev I.V."/>
        </authorList>
    </citation>
    <scope>NUCLEOTIDE SEQUENCE [LARGE SCALE GENOMIC DNA]</scope>
    <source>
        <strain evidence="3 4">12-1054</strain>
    </source>
</reference>
<feature type="region of interest" description="Disordered" evidence="1">
    <location>
        <begin position="1220"/>
        <end position="1247"/>
    </location>
</feature>
<dbReference type="SMART" id="SM00222">
    <property type="entry name" value="Sec7"/>
    <property type="match status" value="1"/>
</dbReference>
<dbReference type="Pfam" id="PF12783">
    <property type="entry name" value="Sec7-like_HUS"/>
    <property type="match status" value="1"/>
</dbReference>
<evidence type="ECO:0000313" key="3">
    <source>
        <dbReference type="EMBL" id="ORY81572.1"/>
    </source>
</evidence>